<dbReference type="GO" id="GO:0019159">
    <property type="term" value="F:nicotinamide-nucleotide amidase activity"/>
    <property type="evidence" value="ECO:0007669"/>
    <property type="project" value="UniProtKB-EC"/>
</dbReference>
<dbReference type="Pfam" id="PF02464">
    <property type="entry name" value="CinA"/>
    <property type="match status" value="1"/>
</dbReference>
<dbReference type="Gene3D" id="3.90.950.20">
    <property type="entry name" value="CinA-like"/>
    <property type="match status" value="1"/>
</dbReference>
<organism evidence="2 3">
    <name type="scientific">Paeniglutamicibacter cryotolerans</name>
    <dbReference type="NCBI Taxonomy" id="670079"/>
    <lineage>
        <taxon>Bacteria</taxon>
        <taxon>Bacillati</taxon>
        <taxon>Actinomycetota</taxon>
        <taxon>Actinomycetes</taxon>
        <taxon>Micrococcales</taxon>
        <taxon>Micrococcaceae</taxon>
        <taxon>Paeniglutamicibacter</taxon>
    </lineage>
</organism>
<dbReference type="RefSeq" id="WP_183511388.1">
    <property type="nucleotide sequence ID" value="NZ_BAABGK010000002.1"/>
</dbReference>
<evidence type="ECO:0000313" key="3">
    <source>
        <dbReference type="Proteomes" id="UP000523000"/>
    </source>
</evidence>
<reference evidence="2 3" key="1">
    <citation type="submission" date="2020-08" db="EMBL/GenBank/DDBJ databases">
        <title>Sequencing the genomes of 1000 actinobacteria strains.</title>
        <authorList>
            <person name="Klenk H.-P."/>
        </authorList>
    </citation>
    <scope>NUCLEOTIDE SEQUENCE [LARGE SCALE GENOMIC DNA]</scope>
    <source>
        <strain evidence="2 3">DSM 22826</strain>
    </source>
</reference>
<evidence type="ECO:0000313" key="2">
    <source>
        <dbReference type="EMBL" id="MBB2996181.1"/>
    </source>
</evidence>
<dbReference type="EMBL" id="JACHVS010000001">
    <property type="protein sequence ID" value="MBB2996181.1"/>
    <property type="molecule type" value="Genomic_DNA"/>
</dbReference>
<protein>
    <submittedName>
        <fullName evidence="2">Nicotinamide-nucleotide amidase</fullName>
        <ecNumber evidence="2">3.5.1.42</ecNumber>
    </submittedName>
</protein>
<dbReference type="NCBIfam" id="TIGR00199">
    <property type="entry name" value="PncC_domain"/>
    <property type="match status" value="1"/>
</dbReference>
<gene>
    <name evidence="2" type="ORF">E9229_002372</name>
</gene>
<dbReference type="InterPro" id="IPR036653">
    <property type="entry name" value="CinA-like_C"/>
</dbReference>
<dbReference type="InterPro" id="IPR008136">
    <property type="entry name" value="CinA_C"/>
</dbReference>
<name>A0A839QVZ8_9MICC</name>
<comment type="caution">
    <text evidence="2">The sequence shown here is derived from an EMBL/GenBank/DDBJ whole genome shotgun (WGS) entry which is preliminary data.</text>
</comment>
<proteinExistence type="predicted"/>
<keyword evidence="2" id="KW-0378">Hydrolase</keyword>
<sequence>MVGSPVNAARPVDPAQRIVEAAGAHALSVATAESLTAGLVAARIADVPGASAVLRGGVISYANEVKERLLGVDADLLDRAGSVDGEVARQMAVGALSACGAVVAVSTTGAAGPSPHDGKPVGTVFVGYADAAGSGFTEFHFAGDRVSIRNQACDEALRILADHLEG</sequence>
<keyword evidence="3" id="KW-1185">Reference proteome</keyword>
<accession>A0A839QVZ8</accession>
<feature type="domain" description="CinA C-terminal" evidence="1">
    <location>
        <begin position="15"/>
        <end position="162"/>
    </location>
</feature>
<dbReference type="SUPFAM" id="SSF142433">
    <property type="entry name" value="CinA-like"/>
    <property type="match status" value="1"/>
</dbReference>
<dbReference type="AlphaFoldDB" id="A0A839QVZ8"/>
<evidence type="ECO:0000259" key="1">
    <source>
        <dbReference type="Pfam" id="PF02464"/>
    </source>
</evidence>
<dbReference type="Proteomes" id="UP000523000">
    <property type="component" value="Unassembled WGS sequence"/>
</dbReference>
<dbReference type="EC" id="3.5.1.42" evidence="2"/>